<evidence type="ECO:0000313" key="3">
    <source>
        <dbReference type="Proteomes" id="UP001595906"/>
    </source>
</evidence>
<protein>
    <submittedName>
        <fullName evidence="2">GNAT family N-acetyltransferase</fullName>
        <ecNumber evidence="2">2.3.-.-</ecNumber>
    </submittedName>
</protein>
<dbReference type="SUPFAM" id="SSF55729">
    <property type="entry name" value="Acyl-CoA N-acyltransferases (Nat)"/>
    <property type="match status" value="1"/>
</dbReference>
<evidence type="ECO:0000313" key="2">
    <source>
        <dbReference type="EMBL" id="MFC4231639.1"/>
    </source>
</evidence>
<reference evidence="3" key="1">
    <citation type="journal article" date="2019" name="Int. J. Syst. Evol. Microbiol.">
        <title>The Global Catalogue of Microorganisms (GCM) 10K type strain sequencing project: providing services to taxonomists for standard genome sequencing and annotation.</title>
        <authorList>
            <consortium name="The Broad Institute Genomics Platform"/>
            <consortium name="The Broad Institute Genome Sequencing Center for Infectious Disease"/>
            <person name="Wu L."/>
            <person name="Ma J."/>
        </authorList>
    </citation>
    <scope>NUCLEOTIDE SEQUENCE [LARGE SCALE GENOMIC DNA]</scope>
    <source>
        <strain evidence="3">CECT 8010</strain>
    </source>
</reference>
<dbReference type="PANTHER" id="PTHR43328:SF1">
    <property type="entry name" value="N-ACETYLTRANSFERASE DOMAIN-CONTAINING PROTEIN"/>
    <property type="match status" value="1"/>
</dbReference>
<name>A0ABV8PU48_9BACT</name>
<keyword evidence="3" id="KW-1185">Reference proteome</keyword>
<dbReference type="EMBL" id="JBHSDC010000012">
    <property type="protein sequence ID" value="MFC4231639.1"/>
    <property type="molecule type" value="Genomic_DNA"/>
</dbReference>
<dbReference type="GO" id="GO:0016746">
    <property type="term" value="F:acyltransferase activity"/>
    <property type="evidence" value="ECO:0007669"/>
    <property type="project" value="UniProtKB-KW"/>
</dbReference>
<dbReference type="RefSeq" id="WP_379013192.1">
    <property type="nucleotide sequence ID" value="NZ_JBHSDC010000012.1"/>
</dbReference>
<keyword evidence="2" id="KW-0012">Acyltransferase</keyword>
<dbReference type="Proteomes" id="UP001595906">
    <property type="component" value="Unassembled WGS sequence"/>
</dbReference>
<feature type="domain" description="N-acetyltransferase" evidence="1">
    <location>
        <begin position="16"/>
        <end position="161"/>
    </location>
</feature>
<comment type="caution">
    <text evidence="2">The sequence shown here is derived from an EMBL/GenBank/DDBJ whole genome shotgun (WGS) entry which is preliminary data.</text>
</comment>
<accession>A0ABV8PU48</accession>
<gene>
    <name evidence="2" type="ORF">ACFOW1_07045</name>
</gene>
<sequence length="167" mass="19228">MAVTIRQWVSTDLPNLVLYANNINIWNNLRNYFPTPYTEADAIAWLEKTIDASPIVNLAIDIDGQAIGGIGLILNSDVYVMSAEIGYWLGEPFWGQGIATEAVRQMVDYTFYYYDIVRLYAEVFEINKASMRVLEKNGFYLEGVRRKAVLKNGVLMDDYIWVKLRPW</sequence>
<evidence type="ECO:0000259" key="1">
    <source>
        <dbReference type="PROSITE" id="PS51186"/>
    </source>
</evidence>
<dbReference type="Pfam" id="PF13302">
    <property type="entry name" value="Acetyltransf_3"/>
    <property type="match status" value="1"/>
</dbReference>
<dbReference type="PANTHER" id="PTHR43328">
    <property type="entry name" value="ACETYLTRANSFERASE-RELATED"/>
    <property type="match status" value="1"/>
</dbReference>
<organism evidence="2 3">
    <name type="scientific">Parasediminibacterium paludis</name>
    <dbReference type="NCBI Taxonomy" id="908966"/>
    <lineage>
        <taxon>Bacteria</taxon>
        <taxon>Pseudomonadati</taxon>
        <taxon>Bacteroidota</taxon>
        <taxon>Chitinophagia</taxon>
        <taxon>Chitinophagales</taxon>
        <taxon>Chitinophagaceae</taxon>
        <taxon>Parasediminibacterium</taxon>
    </lineage>
</organism>
<dbReference type="Gene3D" id="3.40.630.30">
    <property type="match status" value="1"/>
</dbReference>
<dbReference type="InterPro" id="IPR000182">
    <property type="entry name" value="GNAT_dom"/>
</dbReference>
<keyword evidence="2" id="KW-0808">Transferase</keyword>
<dbReference type="InterPro" id="IPR016181">
    <property type="entry name" value="Acyl_CoA_acyltransferase"/>
</dbReference>
<dbReference type="EC" id="2.3.-.-" evidence="2"/>
<proteinExistence type="predicted"/>
<dbReference type="PROSITE" id="PS51186">
    <property type="entry name" value="GNAT"/>
    <property type="match status" value="1"/>
</dbReference>